<gene>
    <name evidence="1" type="ordered locus">sce6458</name>
</gene>
<dbReference type="AlphaFoldDB" id="A9GKR2"/>
<evidence type="ECO:0000313" key="1">
    <source>
        <dbReference type="EMBL" id="CAN96627.1"/>
    </source>
</evidence>
<reference evidence="1 2" key="1">
    <citation type="journal article" date="2007" name="Nat. Biotechnol.">
        <title>Complete genome sequence of the myxobacterium Sorangium cellulosum.</title>
        <authorList>
            <person name="Schneiker S."/>
            <person name="Perlova O."/>
            <person name="Kaiser O."/>
            <person name="Gerth K."/>
            <person name="Alici A."/>
            <person name="Altmeyer M.O."/>
            <person name="Bartels D."/>
            <person name="Bekel T."/>
            <person name="Beyer S."/>
            <person name="Bode E."/>
            <person name="Bode H.B."/>
            <person name="Bolten C.J."/>
            <person name="Choudhuri J.V."/>
            <person name="Doss S."/>
            <person name="Elnakady Y.A."/>
            <person name="Frank B."/>
            <person name="Gaigalat L."/>
            <person name="Goesmann A."/>
            <person name="Groeger C."/>
            <person name="Gross F."/>
            <person name="Jelsbak L."/>
            <person name="Jelsbak L."/>
            <person name="Kalinowski J."/>
            <person name="Kegler C."/>
            <person name="Knauber T."/>
            <person name="Konietzny S."/>
            <person name="Kopp M."/>
            <person name="Krause L."/>
            <person name="Krug D."/>
            <person name="Linke B."/>
            <person name="Mahmud T."/>
            <person name="Martinez-Arias R."/>
            <person name="McHardy A.C."/>
            <person name="Merai M."/>
            <person name="Meyer F."/>
            <person name="Mormann S."/>
            <person name="Munoz-Dorado J."/>
            <person name="Perez J."/>
            <person name="Pradella S."/>
            <person name="Rachid S."/>
            <person name="Raddatz G."/>
            <person name="Rosenau F."/>
            <person name="Rueckert C."/>
            <person name="Sasse F."/>
            <person name="Scharfe M."/>
            <person name="Schuster S.C."/>
            <person name="Suen G."/>
            <person name="Treuner-Lange A."/>
            <person name="Velicer G.J."/>
            <person name="Vorholter F.-J."/>
            <person name="Weissman K.J."/>
            <person name="Welch R.D."/>
            <person name="Wenzel S.C."/>
            <person name="Whitworth D.E."/>
            <person name="Wilhelm S."/>
            <person name="Wittmann C."/>
            <person name="Bloecker H."/>
            <person name="Puehler A."/>
            <person name="Mueller R."/>
        </authorList>
    </citation>
    <scope>NUCLEOTIDE SEQUENCE [LARGE SCALE GENOMIC DNA]</scope>
    <source>
        <strain evidence="2">So ce56</strain>
    </source>
</reference>
<proteinExistence type="predicted"/>
<dbReference type="EMBL" id="AM746676">
    <property type="protein sequence ID" value="CAN96627.1"/>
    <property type="molecule type" value="Genomic_DNA"/>
</dbReference>
<sequence>MAQRCGQRMARAAAIPVTAWRSVEHKEAQNSRLAGFGAMLAASVSREPPPRRCARFATRDFGAVSSGRRSQAIPEPPALGGLVLNAHAMVFRVARPGEARTAVFARRMEDS</sequence>
<name>A9GKR2_SORC5</name>
<dbReference type="Proteomes" id="UP000002139">
    <property type="component" value="Chromosome"/>
</dbReference>
<accession>A9GKR2</accession>
<keyword evidence="2" id="KW-1185">Reference proteome</keyword>
<dbReference type="KEGG" id="scl:sce6458"/>
<dbReference type="HOGENOM" id="CLU_2156706_0_0_7"/>
<organism evidence="1 2">
    <name type="scientific">Sorangium cellulosum (strain So ce56)</name>
    <name type="common">Polyangium cellulosum (strain So ce56)</name>
    <dbReference type="NCBI Taxonomy" id="448385"/>
    <lineage>
        <taxon>Bacteria</taxon>
        <taxon>Pseudomonadati</taxon>
        <taxon>Myxococcota</taxon>
        <taxon>Polyangia</taxon>
        <taxon>Polyangiales</taxon>
        <taxon>Polyangiaceae</taxon>
        <taxon>Sorangium</taxon>
    </lineage>
</organism>
<protein>
    <submittedName>
        <fullName evidence="1">Uncharacterized protein</fullName>
    </submittedName>
</protein>
<evidence type="ECO:0000313" key="2">
    <source>
        <dbReference type="Proteomes" id="UP000002139"/>
    </source>
</evidence>